<dbReference type="SUPFAM" id="SSF53474">
    <property type="entry name" value="alpha/beta-Hydrolases"/>
    <property type="match status" value="1"/>
</dbReference>
<dbReference type="PANTHER" id="PTHR43329">
    <property type="entry name" value="EPOXIDE HYDROLASE"/>
    <property type="match status" value="1"/>
</dbReference>
<evidence type="ECO:0008006" key="5">
    <source>
        <dbReference type="Google" id="ProtNLM"/>
    </source>
</evidence>
<dbReference type="Gene3D" id="3.40.50.1820">
    <property type="entry name" value="alpha/beta hydrolase"/>
    <property type="match status" value="1"/>
</dbReference>
<gene>
    <name evidence="3" type="ORF">ES288_D04G176700v1</name>
</gene>
<name>A0A5D2CXX0_GOSDA</name>
<dbReference type="AlphaFoldDB" id="A0A5D2CXX0"/>
<reference evidence="3 4" key="1">
    <citation type="submission" date="2019-06" db="EMBL/GenBank/DDBJ databases">
        <title>WGS assembly of Gossypium darwinii.</title>
        <authorList>
            <person name="Chen Z.J."/>
            <person name="Sreedasyam A."/>
            <person name="Ando A."/>
            <person name="Song Q."/>
            <person name="De L."/>
            <person name="Hulse-Kemp A."/>
            <person name="Ding M."/>
            <person name="Ye W."/>
            <person name="Kirkbride R."/>
            <person name="Jenkins J."/>
            <person name="Plott C."/>
            <person name="Lovell J."/>
            <person name="Lin Y.-M."/>
            <person name="Vaughn R."/>
            <person name="Liu B."/>
            <person name="Li W."/>
            <person name="Simpson S."/>
            <person name="Scheffler B."/>
            <person name="Saski C."/>
            <person name="Grover C."/>
            <person name="Hu G."/>
            <person name="Conover J."/>
            <person name="Carlson J."/>
            <person name="Shu S."/>
            <person name="Boston L."/>
            <person name="Williams M."/>
            <person name="Peterson D."/>
            <person name="Mcgee K."/>
            <person name="Jones D."/>
            <person name="Wendel J."/>
            <person name="Stelly D."/>
            <person name="Grimwood J."/>
            <person name="Schmutz J."/>
        </authorList>
    </citation>
    <scope>NUCLEOTIDE SEQUENCE [LARGE SCALE GENOMIC DNA]</scope>
    <source>
        <strain evidence="3">1808015.09</strain>
    </source>
</reference>
<dbReference type="InterPro" id="IPR029058">
    <property type="entry name" value="AB_hydrolase_fold"/>
</dbReference>
<comment type="similarity">
    <text evidence="2">Belongs to the AB hydrolase superfamily. Epoxide hydrolase family.</text>
</comment>
<dbReference type="EMBL" id="CM017704">
    <property type="protein sequence ID" value="TYG74361.1"/>
    <property type="molecule type" value="Genomic_DNA"/>
</dbReference>
<dbReference type="Proteomes" id="UP000323506">
    <property type="component" value="Chromosome D04"/>
</dbReference>
<evidence type="ECO:0000256" key="2">
    <source>
        <dbReference type="ARBA" id="ARBA00038334"/>
    </source>
</evidence>
<dbReference type="GO" id="GO:0016787">
    <property type="term" value="F:hydrolase activity"/>
    <property type="evidence" value="ECO:0007669"/>
    <property type="project" value="UniProtKB-KW"/>
</dbReference>
<organism evidence="3 4">
    <name type="scientific">Gossypium darwinii</name>
    <name type="common">Darwin's cotton</name>
    <name type="synonym">Gossypium barbadense var. darwinii</name>
    <dbReference type="NCBI Taxonomy" id="34276"/>
    <lineage>
        <taxon>Eukaryota</taxon>
        <taxon>Viridiplantae</taxon>
        <taxon>Streptophyta</taxon>
        <taxon>Embryophyta</taxon>
        <taxon>Tracheophyta</taxon>
        <taxon>Spermatophyta</taxon>
        <taxon>Magnoliopsida</taxon>
        <taxon>eudicotyledons</taxon>
        <taxon>Gunneridae</taxon>
        <taxon>Pentapetalae</taxon>
        <taxon>rosids</taxon>
        <taxon>malvids</taxon>
        <taxon>Malvales</taxon>
        <taxon>Malvaceae</taxon>
        <taxon>Malvoideae</taxon>
        <taxon>Gossypium</taxon>
    </lineage>
</organism>
<accession>A0A5D2CXX0</accession>
<sequence>MEKIQKSHVQVGGLKLHVAQIGTGPKVVLFLHGFPEIWYSRKHQMIAGLWTLHHPLEPEKANFNDPVDDIVALLDSLAIDKAFLLGKNFGAIPAFMVAIIHPERVLGIITLGMPFRLPGPLGLQFNLLPKGFYVLRWAEPGRAEADFGRFDAKTIIRNIYILFSGIELPIAGDDEEIMDLVDSSTPLPPWFTEEDLDVYATLYQNSGFRTALQVSYRCWQWDYGVTNPKVMAPSLLIMGEKDYFMKFPEMEDYMRKGIVKQFMPNLDTTFMKEGSHFVQEQFPEQVNELIITFLNKKI</sequence>
<protein>
    <recommendedName>
        <fullName evidence="5">AB hydrolase-1 domain-containing protein</fullName>
    </recommendedName>
</protein>
<evidence type="ECO:0000256" key="1">
    <source>
        <dbReference type="ARBA" id="ARBA00022801"/>
    </source>
</evidence>
<evidence type="ECO:0000313" key="3">
    <source>
        <dbReference type="EMBL" id="TYG74361.1"/>
    </source>
</evidence>
<dbReference type="InterPro" id="IPR000639">
    <property type="entry name" value="Epox_hydrolase-like"/>
</dbReference>
<keyword evidence="4" id="KW-1185">Reference proteome</keyword>
<dbReference type="PRINTS" id="PR00412">
    <property type="entry name" value="EPOXHYDRLASE"/>
</dbReference>
<keyword evidence="1" id="KW-0378">Hydrolase</keyword>
<evidence type="ECO:0000313" key="4">
    <source>
        <dbReference type="Proteomes" id="UP000323506"/>
    </source>
</evidence>
<proteinExistence type="inferred from homology"/>